<name>A0A2A9ND48_9AGAR</name>
<gene>
    <name evidence="1" type="ORF">AMATHDRAFT_70410</name>
</gene>
<protein>
    <recommendedName>
        <fullName evidence="3">F-box domain-containing protein</fullName>
    </recommendedName>
</protein>
<dbReference type="Proteomes" id="UP000242287">
    <property type="component" value="Unassembled WGS sequence"/>
</dbReference>
<evidence type="ECO:0000313" key="1">
    <source>
        <dbReference type="EMBL" id="PFH46181.1"/>
    </source>
</evidence>
<proteinExistence type="predicted"/>
<evidence type="ECO:0008006" key="3">
    <source>
        <dbReference type="Google" id="ProtNLM"/>
    </source>
</evidence>
<dbReference type="OrthoDB" id="3244423at2759"/>
<dbReference type="InterPro" id="IPR032675">
    <property type="entry name" value="LRR_dom_sf"/>
</dbReference>
<dbReference type="AlphaFoldDB" id="A0A2A9ND48"/>
<sequence length="428" mass="48796">MEGKSLDEDGLDDEDNQDRCNIPFEILITHINSHFRRIAIGTRVLWSVISISPTISLNKVITYIERSAGCMLDVRVDLPPNSVVDKGLRRMIELALSHSSRWRTFSYVSDQEAREGMLSCLADIDAPALEHLSLNVEDVHRDNINTVNLSSTIHTTLFKKGTPKLYFLRLRGYAIHSFIPPLASVRVLHLDLTKSLALQYPKFRELVLAPMALEHLSVYGNSSSWPNETIIQMPNLQSLRICDIGGRAYAGVLLGFDAPLLETLALKGVQVHDLDRVWTCTTSLKFSKLQRLIFWDFGLLERDWRHAFRLFPLIADFSMYSPAHNATILRLLAESNTYDLPWPCLKSLSFIANTEDSDEEQELIYRLIAARQSCGHPLDVIRLGANWEKHSTPLDGTPQVSTRIEMLQHLDRWPPDRGYYDLNDDLFL</sequence>
<organism evidence="1 2">
    <name type="scientific">Amanita thiersii Skay4041</name>
    <dbReference type="NCBI Taxonomy" id="703135"/>
    <lineage>
        <taxon>Eukaryota</taxon>
        <taxon>Fungi</taxon>
        <taxon>Dikarya</taxon>
        <taxon>Basidiomycota</taxon>
        <taxon>Agaricomycotina</taxon>
        <taxon>Agaricomycetes</taxon>
        <taxon>Agaricomycetidae</taxon>
        <taxon>Agaricales</taxon>
        <taxon>Pluteineae</taxon>
        <taxon>Amanitaceae</taxon>
        <taxon>Amanita</taxon>
    </lineage>
</organism>
<accession>A0A2A9ND48</accession>
<keyword evidence="2" id="KW-1185">Reference proteome</keyword>
<reference evidence="1 2" key="1">
    <citation type="submission" date="2014-02" db="EMBL/GenBank/DDBJ databases">
        <title>Transposable element dynamics among asymbiotic and ectomycorrhizal Amanita fungi.</title>
        <authorList>
            <consortium name="DOE Joint Genome Institute"/>
            <person name="Hess J."/>
            <person name="Skrede I."/>
            <person name="Wolfe B."/>
            <person name="LaButti K."/>
            <person name="Ohm R.A."/>
            <person name="Grigoriev I.V."/>
            <person name="Pringle A."/>
        </authorList>
    </citation>
    <scope>NUCLEOTIDE SEQUENCE [LARGE SCALE GENOMIC DNA]</scope>
    <source>
        <strain evidence="1 2">SKay4041</strain>
    </source>
</reference>
<evidence type="ECO:0000313" key="2">
    <source>
        <dbReference type="Proteomes" id="UP000242287"/>
    </source>
</evidence>
<dbReference type="Gene3D" id="3.80.10.10">
    <property type="entry name" value="Ribonuclease Inhibitor"/>
    <property type="match status" value="1"/>
</dbReference>
<dbReference type="SUPFAM" id="SSF52047">
    <property type="entry name" value="RNI-like"/>
    <property type="match status" value="1"/>
</dbReference>
<dbReference type="STRING" id="703135.A0A2A9ND48"/>
<dbReference type="EMBL" id="KZ302226">
    <property type="protein sequence ID" value="PFH46181.1"/>
    <property type="molecule type" value="Genomic_DNA"/>
</dbReference>